<gene>
    <name evidence="5" type="ORF">WJX72_005662</name>
</gene>
<dbReference type="Gene3D" id="3.30.530.20">
    <property type="match status" value="1"/>
</dbReference>
<name>A0AAW1Q6Y3_9CHLO</name>
<dbReference type="GO" id="GO:0045333">
    <property type="term" value="P:cellular respiration"/>
    <property type="evidence" value="ECO:0007669"/>
    <property type="project" value="InterPro"/>
</dbReference>
<dbReference type="CDD" id="cd07813">
    <property type="entry name" value="COQ10p_like"/>
    <property type="match status" value="1"/>
</dbReference>
<dbReference type="GO" id="GO:0005739">
    <property type="term" value="C:mitochondrion"/>
    <property type="evidence" value="ECO:0007669"/>
    <property type="project" value="TreeGrafter"/>
</dbReference>
<dbReference type="Proteomes" id="UP001489004">
    <property type="component" value="Unassembled WGS sequence"/>
</dbReference>
<evidence type="ECO:0000313" key="5">
    <source>
        <dbReference type="EMBL" id="KAK9818010.1"/>
    </source>
</evidence>
<evidence type="ECO:0000256" key="1">
    <source>
        <dbReference type="ARBA" id="ARBA00006885"/>
    </source>
</evidence>
<evidence type="ECO:0000256" key="3">
    <source>
        <dbReference type="ARBA" id="ARBA00024947"/>
    </source>
</evidence>
<protein>
    <recommendedName>
        <fullName evidence="4">Coenzyme Q-binding protein COQ10 START domain-containing protein</fullName>
    </recommendedName>
</protein>
<dbReference type="InterPro" id="IPR044996">
    <property type="entry name" value="COQ10-like"/>
</dbReference>
<dbReference type="Pfam" id="PF03364">
    <property type="entry name" value="Polyketide_cyc"/>
    <property type="match status" value="1"/>
</dbReference>
<comment type="caution">
    <text evidence="5">The sequence shown here is derived from an EMBL/GenBank/DDBJ whole genome shotgun (WGS) entry which is preliminary data.</text>
</comment>
<dbReference type="InterPro" id="IPR023393">
    <property type="entry name" value="START-like_dom_sf"/>
</dbReference>
<dbReference type="PANTHER" id="PTHR12901:SF10">
    <property type="entry name" value="COENZYME Q-BINDING PROTEIN COQ10, MITOCHONDRIAL"/>
    <property type="match status" value="1"/>
</dbReference>
<dbReference type="SUPFAM" id="SSF55961">
    <property type="entry name" value="Bet v1-like"/>
    <property type="match status" value="1"/>
</dbReference>
<keyword evidence="6" id="KW-1185">Reference proteome</keyword>
<evidence type="ECO:0000313" key="6">
    <source>
        <dbReference type="Proteomes" id="UP001489004"/>
    </source>
</evidence>
<dbReference type="GO" id="GO:0048039">
    <property type="term" value="F:ubiquinone binding"/>
    <property type="evidence" value="ECO:0007669"/>
    <property type="project" value="InterPro"/>
</dbReference>
<reference evidence="5 6" key="1">
    <citation type="journal article" date="2024" name="Nat. Commun.">
        <title>Phylogenomics reveals the evolutionary origins of lichenization in chlorophyte algae.</title>
        <authorList>
            <person name="Puginier C."/>
            <person name="Libourel C."/>
            <person name="Otte J."/>
            <person name="Skaloud P."/>
            <person name="Haon M."/>
            <person name="Grisel S."/>
            <person name="Petersen M."/>
            <person name="Berrin J.G."/>
            <person name="Delaux P.M."/>
            <person name="Dal Grande F."/>
            <person name="Keller J."/>
        </authorList>
    </citation>
    <scope>NUCLEOTIDE SEQUENCE [LARGE SCALE GENOMIC DNA]</scope>
    <source>
        <strain evidence="5 6">SAG 2043</strain>
    </source>
</reference>
<comment type="subunit">
    <text evidence="2">Interacts with coenzyme Q.</text>
</comment>
<sequence>MLGRARRQVFGFPSSSGELSKHYHERRLLGWSREQLFEVVTDVDKYVEFVPWCQKSKVLCRKPGYVEAELEVGFKLFVERYTSQVWLHPPGKVVSKVADSTLFDHLDSTWDFKPGPSPDLTWLTFNVDFAFKSQLYTHVASVFFDEVVKRMMSAFEQRCRQLYGPSALEQKARLQKNRVQAGKVC</sequence>
<evidence type="ECO:0000256" key="2">
    <source>
        <dbReference type="ARBA" id="ARBA00011814"/>
    </source>
</evidence>
<dbReference type="PANTHER" id="PTHR12901">
    <property type="entry name" value="SPERM PROTEIN HOMOLOG"/>
    <property type="match status" value="1"/>
</dbReference>
<accession>A0AAW1Q6Y3</accession>
<comment type="function">
    <text evidence="3">Required for the function of coenzyme Q in the respiratory chain. May serve as a chaperone or may be involved in the transport of Q6 from its site of synthesis to the catalytic sites of the respiratory complexes.</text>
</comment>
<dbReference type="EMBL" id="JALJOR010000004">
    <property type="protein sequence ID" value="KAK9818010.1"/>
    <property type="molecule type" value="Genomic_DNA"/>
</dbReference>
<proteinExistence type="inferred from homology"/>
<dbReference type="AlphaFoldDB" id="A0AAW1Q6Y3"/>
<feature type="domain" description="Coenzyme Q-binding protein COQ10 START" evidence="4">
    <location>
        <begin position="32"/>
        <end position="156"/>
    </location>
</feature>
<organism evidence="5 6">
    <name type="scientific">[Myrmecia] bisecta</name>
    <dbReference type="NCBI Taxonomy" id="41462"/>
    <lineage>
        <taxon>Eukaryota</taxon>
        <taxon>Viridiplantae</taxon>
        <taxon>Chlorophyta</taxon>
        <taxon>core chlorophytes</taxon>
        <taxon>Trebouxiophyceae</taxon>
        <taxon>Trebouxiales</taxon>
        <taxon>Trebouxiaceae</taxon>
        <taxon>Myrmecia</taxon>
    </lineage>
</organism>
<evidence type="ECO:0000259" key="4">
    <source>
        <dbReference type="Pfam" id="PF03364"/>
    </source>
</evidence>
<comment type="similarity">
    <text evidence="1">Belongs to the COQ10 family.</text>
</comment>
<dbReference type="InterPro" id="IPR005031">
    <property type="entry name" value="COQ10_START"/>
</dbReference>